<protein>
    <recommendedName>
        <fullName evidence="3">DUF2283 domain-containing protein</fullName>
    </recommendedName>
</protein>
<accession>A0ABS1H2V3</accession>
<dbReference type="EMBL" id="JAEOAH010000003">
    <property type="protein sequence ID" value="MBK3493749.1"/>
    <property type="molecule type" value="Genomic_DNA"/>
</dbReference>
<name>A0ABS1H2V3_9BACL</name>
<dbReference type="RefSeq" id="WP_200747787.1">
    <property type="nucleotide sequence ID" value="NZ_JAEOAH010000003.1"/>
</dbReference>
<dbReference type="InterPro" id="IPR016789">
    <property type="entry name" value="UCP021389"/>
</dbReference>
<sequence length="127" mass="14910">MNTNILKIDKEVEIAYIEIFSSSFNSRIIITEELEGNSDFEIDLDGENRVKGLEVFGETYELLKSMVDINKYILVDEGYYWGKKKPQSTFDLIYQGIKLHFLNQDHTNFVGLTIIDAEKYPKRYLHF</sequence>
<comment type="caution">
    <text evidence="1">The sequence shown here is derived from an EMBL/GenBank/DDBJ whole genome shotgun (WGS) entry which is preliminary data.</text>
</comment>
<organism evidence="1 2">
    <name type="scientific">Viridibacillus soli</name>
    <dbReference type="NCBI Taxonomy" id="2798301"/>
    <lineage>
        <taxon>Bacteria</taxon>
        <taxon>Bacillati</taxon>
        <taxon>Bacillota</taxon>
        <taxon>Bacilli</taxon>
        <taxon>Bacillales</taxon>
        <taxon>Caryophanaceae</taxon>
        <taxon>Viridibacillus</taxon>
    </lineage>
</organism>
<evidence type="ECO:0008006" key="3">
    <source>
        <dbReference type="Google" id="ProtNLM"/>
    </source>
</evidence>
<gene>
    <name evidence="1" type="ORF">JFL43_02515</name>
</gene>
<reference evidence="1 2" key="1">
    <citation type="submission" date="2020-12" db="EMBL/GenBank/DDBJ databases">
        <title>YIM B01967 draft genome.</title>
        <authorList>
            <person name="Yan X."/>
        </authorList>
    </citation>
    <scope>NUCLEOTIDE SEQUENCE [LARGE SCALE GENOMIC DNA]</scope>
    <source>
        <strain evidence="1 2">YIM B01967</strain>
    </source>
</reference>
<keyword evidence="2" id="KW-1185">Reference proteome</keyword>
<evidence type="ECO:0000313" key="1">
    <source>
        <dbReference type="EMBL" id="MBK3493749.1"/>
    </source>
</evidence>
<evidence type="ECO:0000313" key="2">
    <source>
        <dbReference type="Proteomes" id="UP000618943"/>
    </source>
</evidence>
<dbReference type="PIRSF" id="PIRSF021389">
    <property type="entry name" value="UCP021389"/>
    <property type="match status" value="1"/>
</dbReference>
<dbReference type="Proteomes" id="UP000618943">
    <property type="component" value="Unassembled WGS sequence"/>
</dbReference>
<proteinExistence type="predicted"/>